<dbReference type="STRING" id="714943.Mucpa_6020"/>
<dbReference type="Proteomes" id="UP000002774">
    <property type="component" value="Chromosome"/>
</dbReference>
<accession>H1YC88</accession>
<evidence type="ECO:0000313" key="3">
    <source>
        <dbReference type="Proteomes" id="UP000002774"/>
    </source>
</evidence>
<reference evidence="2" key="1">
    <citation type="submission" date="2011-09" db="EMBL/GenBank/DDBJ databases">
        <title>The permanent draft genome of Mucilaginibacter paludis DSM 18603.</title>
        <authorList>
            <consortium name="US DOE Joint Genome Institute (JGI-PGF)"/>
            <person name="Lucas S."/>
            <person name="Han J."/>
            <person name="Lapidus A."/>
            <person name="Bruce D."/>
            <person name="Goodwin L."/>
            <person name="Pitluck S."/>
            <person name="Peters L."/>
            <person name="Kyrpides N."/>
            <person name="Mavromatis K."/>
            <person name="Ivanova N."/>
            <person name="Mikhailova N."/>
            <person name="Held B."/>
            <person name="Detter J.C."/>
            <person name="Tapia R."/>
            <person name="Han C."/>
            <person name="Land M."/>
            <person name="Hauser L."/>
            <person name="Markowitz V."/>
            <person name="Cheng J.-F."/>
            <person name="Hugenholtz P."/>
            <person name="Woyke T."/>
            <person name="Wu D."/>
            <person name="Tindall B."/>
            <person name="Brambilla E."/>
            <person name="Klenk H.-P."/>
            <person name="Eisen J.A."/>
        </authorList>
    </citation>
    <scope>NUCLEOTIDE SEQUENCE [LARGE SCALE GENOMIC DNA]</scope>
    <source>
        <strain evidence="2">DSM 18603</strain>
    </source>
</reference>
<protein>
    <submittedName>
        <fullName evidence="2">Uncharacterized protein</fullName>
    </submittedName>
</protein>
<dbReference type="AlphaFoldDB" id="H1YC88"/>
<organism evidence="2 3">
    <name type="scientific">Mucilaginibacter paludis DSM 18603</name>
    <dbReference type="NCBI Taxonomy" id="714943"/>
    <lineage>
        <taxon>Bacteria</taxon>
        <taxon>Pseudomonadati</taxon>
        <taxon>Bacteroidota</taxon>
        <taxon>Sphingobacteriia</taxon>
        <taxon>Sphingobacteriales</taxon>
        <taxon>Sphingobacteriaceae</taxon>
        <taxon>Mucilaginibacter</taxon>
    </lineage>
</organism>
<feature type="region of interest" description="Disordered" evidence="1">
    <location>
        <begin position="30"/>
        <end position="52"/>
    </location>
</feature>
<evidence type="ECO:0000256" key="1">
    <source>
        <dbReference type="SAM" id="MobiDB-lite"/>
    </source>
</evidence>
<sequence>MLKSSGPARIPSREGQRGVCSARDMLLAKSHKVRRAQRTHPCNRTARPALLSRGELEKRRRPRANSLLRGAEGCVLSARRTSPGAVGFFALTMGADTGLWLRPVEYEQTAWPVRRRETPICLFTLVVGSTSKSRSACNSKGIYVS</sequence>
<dbReference type="EMBL" id="CM001403">
    <property type="protein sequence ID" value="EHQ30079.1"/>
    <property type="molecule type" value="Genomic_DNA"/>
</dbReference>
<dbReference type="HOGENOM" id="CLU_1784714_0_0_10"/>
<proteinExistence type="predicted"/>
<gene>
    <name evidence="2" type="ORF">Mucpa_6020</name>
</gene>
<evidence type="ECO:0000313" key="2">
    <source>
        <dbReference type="EMBL" id="EHQ30079.1"/>
    </source>
</evidence>
<keyword evidence="3" id="KW-1185">Reference proteome</keyword>
<name>H1YC88_9SPHI</name>